<dbReference type="Proteomes" id="UP000030748">
    <property type="component" value="Unassembled WGS sequence"/>
</dbReference>
<dbReference type="AlphaFoldDB" id="A0A022Q0K4"/>
<evidence type="ECO:0000313" key="1">
    <source>
        <dbReference type="EMBL" id="EYU21309.1"/>
    </source>
</evidence>
<accession>A0A022Q0K4</accession>
<sequence length="52" mass="5799">FCLASKARSLESIQRMAELVGIGAMAPDVLYEVADRKFRVLSEAECQALYFT</sequence>
<protein>
    <submittedName>
        <fullName evidence="1">Uncharacterized protein</fullName>
    </submittedName>
</protein>
<keyword evidence="2" id="KW-1185">Reference proteome</keyword>
<gene>
    <name evidence="1" type="ORF">MIMGU_mgv1a0080371mg</name>
</gene>
<reference evidence="1 2" key="1">
    <citation type="journal article" date="2013" name="Proc. Natl. Acad. Sci. U.S.A.">
        <title>Fine-scale variation in meiotic recombination in Mimulus inferred from population shotgun sequencing.</title>
        <authorList>
            <person name="Hellsten U."/>
            <person name="Wright K.M."/>
            <person name="Jenkins J."/>
            <person name="Shu S."/>
            <person name="Yuan Y."/>
            <person name="Wessler S.R."/>
            <person name="Schmutz J."/>
            <person name="Willis J.H."/>
            <person name="Rokhsar D.S."/>
        </authorList>
    </citation>
    <scope>NUCLEOTIDE SEQUENCE [LARGE SCALE GENOMIC DNA]</scope>
    <source>
        <strain evidence="2">cv. DUN x IM62</strain>
    </source>
</reference>
<evidence type="ECO:0000313" key="2">
    <source>
        <dbReference type="Proteomes" id="UP000030748"/>
    </source>
</evidence>
<dbReference type="EMBL" id="KI632223">
    <property type="protein sequence ID" value="EYU21309.1"/>
    <property type="molecule type" value="Genomic_DNA"/>
</dbReference>
<organism evidence="1 2">
    <name type="scientific">Erythranthe guttata</name>
    <name type="common">Yellow monkey flower</name>
    <name type="synonym">Mimulus guttatus</name>
    <dbReference type="NCBI Taxonomy" id="4155"/>
    <lineage>
        <taxon>Eukaryota</taxon>
        <taxon>Viridiplantae</taxon>
        <taxon>Streptophyta</taxon>
        <taxon>Embryophyta</taxon>
        <taxon>Tracheophyta</taxon>
        <taxon>Spermatophyta</taxon>
        <taxon>Magnoliopsida</taxon>
        <taxon>eudicotyledons</taxon>
        <taxon>Gunneridae</taxon>
        <taxon>Pentapetalae</taxon>
        <taxon>asterids</taxon>
        <taxon>lamiids</taxon>
        <taxon>Lamiales</taxon>
        <taxon>Phrymaceae</taxon>
        <taxon>Erythranthe</taxon>
    </lineage>
</organism>
<feature type="non-terminal residue" evidence="1">
    <location>
        <position position="1"/>
    </location>
</feature>
<name>A0A022Q0K4_ERYGU</name>
<proteinExistence type="predicted"/>